<accession>A0A931AG01</accession>
<sequence length="236" mass="25865">MDSSQLLGQMLRARREAITLAAVGVRDGGLLRQASGLEQEQVAMLAGVSTAYYVRLEQGREHRPPTRVLDTLARILELGPGEAARLRELGSAWQGSWAERSRRVDPALRRLIQSWPATPAFVFDRRMDVLARNRLATALHDGLEDADGLFRPALLGAEGRGFVQENAGSGGFRPAGRMAAQVWRVRHCEVGELTLICDVFEVDRTPGQRLLVYQAERDSPSEQALALLGSLAATKA</sequence>
<dbReference type="PROSITE" id="PS50943">
    <property type="entry name" value="HTH_CROC1"/>
    <property type="match status" value="1"/>
</dbReference>
<name>A0A931AG01_9ACTN</name>
<evidence type="ECO:0000259" key="1">
    <source>
        <dbReference type="PROSITE" id="PS50943"/>
    </source>
</evidence>
<dbReference type="Gene3D" id="1.10.260.40">
    <property type="entry name" value="lambda repressor-like DNA-binding domains"/>
    <property type="match status" value="1"/>
</dbReference>
<gene>
    <name evidence="2" type="ORF">ITP53_29710</name>
</gene>
<dbReference type="SUPFAM" id="SSF47413">
    <property type="entry name" value="lambda repressor-like DNA-binding domains"/>
    <property type="match status" value="1"/>
</dbReference>
<dbReference type="PANTHER" id="PTHR35010:SF2">
    <property type="entry name" value="BLL4672 PROTEIN"/>
    <property type="match status" value="1"/>
</dbReference>
<dbReference type="GO" id="GO:0003677">
    <property type="term" value="F:DNA binding"/>
    <property type="evidence" value="ECO:0007669"/>
    <property type="project" value="InterPro"/>
</dbReference>
<dbReference type="PANTHER" id="PTHR35010">
    <property type="entry name" value="BLL4672 PROTEIN-RELATED"/>
    <property type="match status" value="1"/>
</dbReference>
<evidence type="ECO:0000313" key="2">
    <source>
        <dbReference type="EMBL" id="MBF8189828.1"/>
    </source>
</evidence>
<dbReference type="SMART" id="SM00530">
    <property type="entry name" value="HTH_XRE"/>
    <property type="match status" value="1"/>
</dbReference>
<dbReference type="InterPro" id="IPR001387">
    <property type="entry name" value="Cro/C1-type_HTH"/>
</dbReference>
<comment type="caution">
    <text evidence="2">The sequence shown here is derived from an EMBL/GenBank/DDBJ whole genome shotgun (WGS) entry which is preliminary data.</text>
</comment>
<keyword evidence="3" id="KW-1185">Reference proteome</keyword>
<dbReference type="Proteomes" id="UP000605361">
    <property type="component" value="Unassembled WGS sequence"/>
</dbReference>
<dbReference type="InterPro" id="IPR010982">
    <property type="entry name" value="Lambda_DNA-bd_dom_sf"/>
</dbReference>
<dbReference type="AlphaFoldDB" id="A0A931AG01"/>
<feature type="domain" description="HTH cro/C1-type" evidence="1">
    <location>
        <begin position="31"/>
        <end position="83"/>
    </location>
</feature>
<evidence type="ECO:0000313" key="3">
    <source>
        <dbReference type="Proteomes" id="UP000605361"/>
    </source>
</evidence>
<organism evidence="2 3">
    <name type="scientific">Nonomuraea cypriaca</name>
    <dbReference type="NCBI Taxonomy" id="1187855"/>
    <lineage>
        <taxon>Bacteria</taxon>
        <taxon>Bacillati</taxon>
        <taxon>Actinomycetota</taxon>
        <taxon>Actinomycetes</taxon>
        <taxon>Streptosporangiales</taxon>
        <taxon>Streptosporangiaceae</taxon>
        <taxon>Nonomuraea</taxon>
    </lineage>
</organism>
<proteinExistence type="predicted"/>
<dbReference type="Pfam" id="PF13560">
    <property type="entry name" value="HTH_31"/>
    <property type="match status" value="1"/>
</dbReference>
<dbReference type="RefSeq" id="WP_195898760.1">
    <property type="nucleotide sequence ID" value="NZ_JADOGI010000103.1"/>
</dbReference>
<reference evidence="2" key="1">
    <citation type="submission" date="2020-11" db="EMBL/GenBank/DDBJ databases">
        <title>Whole-genome analyses of Nonomuraea sp. K274.</title>
        <authorList>
            <person name="Veyisoglu A."/>
        </authorList>
    </citation>
    <scope>NUCLEOTIDE SEQUENCE</scope>
    <source>
        <strain evidence="2">K274</strain>
    </source>
</reference>
<dbReference type="EMBL" id="JADOGI010000103">
    <property type="protein sequence ID" value="MBF8189828.1"/>
    <property type="molecule type" value="Genomic_DNA"/>
</dbReference>
<dbReference type="Pfam" id="PF17765">
    <property type="entry name" value="MLTR_LBD"/>
    <property type="match status" value="2"/>
</dbReference>
<dbReference type="CDD" id="cd00093">
    <property type="entry name" value="HTH_XRE"/>
    <property type="match status" value="1"/>
</dbReference>
<dbReference type="Gene3D" id="3.30.450.180">
    <property type="match status" value="1"/>
</dbReference>
<dbReference type="InterPro" id="IPR041413">
    <property type="entry name" value="MLTR_LBD"/>
</dbReference>
<protein>
    <submittedName>
        <fullName evidence="2">Helix-turn-helix domain-containing protein</fullName>
    </submittedName>
</protein>